<reference evidence="10 11" key="1">
    <citation type="submission" date="2019-11" db="EMBL/GenBank/DDBJ databases">
        <authorList>
            <person name="Zheng R.K."/>
            <person name="Sun C.M."/>
        </authorList>
    </citation>
    <scope>NUCLEOTIDE SEQUENCE [LARGE SCALE GENOMIC DNA]</scope>
    <source>
        <strain evidence="10 11">WC007</strain>
    </source>
</reference>
<keyword evidence="11" id="KW-1185">Reference proteome</keyword>
<evidence type="ECO:0000256" key="8">
    <source>
        <dbReference type="PROSITE-ProRule" id="PRU01360"/>
    </source>
</evidence>
<dbReference type="Proteomes" id="UP000428260">
    <property type="component" value="Chromosome"/>
</dbReference>
<name>A0A6I6K167_9BACT</name>
<evidence type="ECO:0000256" key="2">
    <source>
        <dbReference type="ARBA" id="ARBA00022448"/>
    </source>
</evidence>
<keyword evidence="4 8" id="KW-0812">Transmembrane</keyword>
<dbReference type="GO" id="GO:0015344">
    <property type="term" value="F:siderophore uptake transmembrane transporter activity"/>
    <property type="evidence" value="ECO:0007669"/>
    <property type="project" value="TreeGrafter"/>
</dbReference>
<evidence type="ECO:0000313" key="11">
    <source>
        <dbReference type="Proteomes" id="UP000428260"/>
    </source>
</evidence>
<dbReference type="InterPro" id="IPR008969">
    <property type="entry name" value="CarboxyPept-like_regulatory"/>
</dbReference>
<dbReference type="InterPro" id="IPR012910">
    <property type="entry name" value="Plug_dom"/>
</dbReference>
<dbReference type="InterPro" id="IPR036942">
    <property type="entry name" value="Beta-barrel_TonB_sf"/>
</dbReference>
<dbReference type="InterPro" id="IPR011662">
    <property type="entry name" value="Secretin/TonB_short_N"/>
</dbReference>
<evidence type="ECO:0000313" key="10">
    <source>
        <dbReference type="EMBL" id="QGY46162.1"/>
    </source>
</evidence>
<dbReference type="SUPFAM" id="SSF56935">
    <property type="entry name" value="Porins"/>
    <property type="match status" value="1"/>
</dbReference>
<evidence type="ECO:0000259" key="9">
    <source>
        <dbReference type="SMART" id="SM00965"/>
    </source>
</evidence>
<dbReference type="InterPro" id="IPR023996">
    <property type="entry name" value="TonB-dep_OMP_SusC/RagA"/>
</dbReference>
<dbReference type="EMBL" id="CP046401">
    <property type="protein sequence ID" value="QGY46162.1"/>
    <property type="molecule type" value="Genomic_DNA"/>
</dbReference>
<sequence length="1178" mass="132501">MKKNHYGLISGVCKIRKSKFLKRMRIVVLLILITVTQTFAVDGYGQSKRLSINLENETIINILENIEDQSEFYFMFDASRINVNQRKSVDCENQPISNILDQLFENTGITYSINDRQVLLSTTKKSDTEQPKAISGKVTDSSGASLPGVTVVVKGTTQGTVTNADGEYLLANVLENTILQFSFVGMKTQEIPVAGKTNINVTMDEETIGIDEVVAIGYGTKAKETLTGAISIVDNEMLENRPATQTTDLLQGISSGIQITRANTGNIRNSTNEITIRGVTSRSAPGVLVVVDGVAQSSTDARALDNINPDDIENISVLKDGQAAIYGARAAGGVILITTKKGKSDKPTIKFSSSYTIQSPALIREPCNILQLVEMHNEGYVNDGQATNTYTPVANYIAANNITFEEVKKNNGEHIVTAPFGIAYALGHYDWYDIMFDPSPMYNSNISISGKTDKLDYYESVNYFKQKGMLAYGKNYNKRFLITLKNDYSVTNFLKVISNFKVGNQKVVEPFNYSSTTSSTASSTTSFYSLNKGVQGALFFNFPTNLPYTSGGHYYNMGGLHNPIGYAKDSGNTTDLFYIINGNIGVEITPIENLLFYAGVASNYNIKETDWANIGFAMYDYYDNYNIMSTNVNQAGVEYYRDRYTTATAYLKYSYEKFENHKINIMVGYSHEENDYRSFSAYRKYGLISAELPTMSMGDSDYQYNSERKTDYALKSGFSRFEYAYKNRYLFEAIFRYDGSSKFADGYKWKPFWGFSGGWVVTDESFMENTKKIIDFMKIRGSWGQLGNQSSIGLYDYQSLISLSGSYPMGSYTSPTQVQSAYLGDMASTTRTWETIESINFGLDLTALNSRITSSFDFFIKDNKNMFYTEEYPSVLGTTPPTVNGAHVRTKGWELEFGWRDKINQLNYFIKINLSDNNTKIVKLSDSAIPSLGLNTFVEGNPLNSYYGYSYDGLIQTESELVEYMANFTSGIPNNLKVGDARFKDLDGDGKLEALAYDLDENGSPSSTSGDLVRVGDANQHYFYGINLGANWHNFDCSAFFQGVLNWDVVSTVRPCNQYYQPIEEYFYHQTWSEERTDAFYPRLSQNNAVKNYNYQYSDAQYKLYNNRYIRLKNIQLGYTLSKRITDKINVDKIRVYISGTDIWESSNLPGNQDPETPFTLSVTPFPRQYSFGIDLTF</sequence>
<dbReference type="PROSITE" id="PS52016">
    <property type="entry name" value="TONB_DEPENDENT_REC_3"/>
    <property type="match status" value="1"/>
</dbReference>
<dbReference type="Gene3D" id="2.40.170.20">
    <property type="entry name" value="TonB-dependent receptor, beta-barrel domain"/>
    <property type="match status" value="1"/>
</dbReference>
<gene>
    <name evidence="10" type="ORF">GM418_21580</name>
</gene>
<dbReference type="GO" id="GO:0044718">
    <property type="term" value="P:siderophore transmembrane transport"/>
    <property type="evidence" value="ECO:0007669"/>
    <property type="project" value="TreeGrafter"/>
</dbReference>
<keyword evidence="7 8" id="KW-0998">Cell outer membrane</keyword>
<evidence type="ECO:0000256" key="6">
    <source>
        <dbReference type="ARBA" id="ARBA00023136"/>
    </source>
</evidence>
<dbReference type="InterPro" id="IPR023997">
    <property type="entry name" value="TonB-dep_OMP_SusC/RagA_CS"/>
</dbReference>
<evidence type="ECO:0000256" key="5">
    <source>
        <dbReference type="ARBA" id="ARBA00022729"/>
    </source>
</evidence>
<keyword evidence="6 8" id="KW-0472">Membrane</keyword>
<dbReference type="Pfam" id="PF07660">
    <property type="entry name" value="STN"/>
    <property type="match status" value="1"/>
</dbReference>
<accession>A0A6I6K167</accession>
<proteinExistence type="inferred from homology"/>
<dbReference type="PANTHER" id="PTHR30069">
    <property type="entry name" value="TONB-DEPENDENT OUTER MEMBRANE RECEPTOR"/>
    <property type="match status" value="1"/>
</dbReference>
<protein>
    <submittedName>
        <fullName evidence="10">SusC/RagA family TonB-linked outer membrane protein</fullName>
    </submittedName>
</protein>
<comment type="similarity">
    <text evidence="8">Belongs to the TonB-dependent receptor family.</text>
</comment>
<dbReference type="InterPro" id="IPR037066">
    <property type="entry name" value="Plug_dom_sf"/>
</dbReference>
<dbReference type="SUPFAM" id="SSF49464">
    <property type="entry name" value="Carboxypeptidase regulatory domain-like"/>
    <property type="match status" value="1"/>
</dbReference>
<dbReference type="Gene3D" id="2.60.40.1120">
    <property type="entry name" value="Carboxypeptidase-like, regulatory domain"/>
    <property type="match status" value="1"/>
</dbReference>
<keyword evidence="5" id="KW-0732">Signal</keyword>
<comment type="subcellular location">
    <subcellularLocation>
        <location evidence="1 8">Cell outer membrane</location>
        <topology evidence="1 8">Multi-pass membrane protein</topology>
    </subcellularLocation>
</comment>
<dbReference type="InterPro" id="IPR039426">
    <property type="entry name" value="TonB-dep_rcpt-like"/>
</dbReference>
<dbReference type="AlphaFoldDB" id="A0A6I6K167"/>
<dbReference type="Pfam" id="PF07715">
    <property type="entry name" value="Plug"/>
    <property type="match status" value="1"/>
</dbReference>
<organism evidence="10 11">
    <name type="scientific">Maribellus comscasis</name>
    <dbReference type="NCBI Taxonomy" id="2681766"/>
    <lineage>
        <taxon>Bacteria</taxon>
        <taxon>Pseudomonadati</taxon>
        <taxon>Bacteroidota</taxon>
        <taxon>Bacteroidia</taxon>
        <taxon>Marinilabiliales</taxon>
        <taxon>Prolixibacteraceae</taxon>
        <taxon>Maribellus</taxon>
    </lineage>
</organism>
<feature type="domain" description="Secretin/TonB short N-terminal" evidence="9">
    <location>
        <begin position="72"/>
        <end position="123"/>
    </location>
</feature>
<evidence type="ECO:0000256" key="3">
    <source>
        <dbReference type="ARBA" id="ARBA00022452"/>
    </source>
</evidence>
<evidence type="ECO:0000256" key="1">
    <source>
        <dbReference type="ARBA" id="ARBA00004571"/>
    </source>
</evidence>
<dbReference type="Gene3D" id="2.170.130.10">
    <property type="entry name" value="TonB-dependent receptor, plug domain"/>
    <property type="match status" value="1"/>
</dbReference>
<dbReference type="KEGG" id="mcos:GM418_21580"/>
<dbReference type="SMART" id="SM00965">
    <property type="entry name" value="STN"/>
    <property type="match status" value="1"/>
</dbReference>
<dbReference type="Pfam" id="PF13715">
    <property type="entry name" value="CarbopepD_reg_2"/>
    <property type="match status" value="1"/>
</dbReference>
<dbReference type="NCBIfam" id="TIGR04057">
    <property type="entry name" value="SusC_RagA_signa"/>
    <property type="match status" value="1"/>
</dbReference>
<dbReference type="GO" id="GO:0009279">
    <property type="term" value="C:cell outer membrane"/>
    <property type="evidence" value="ECO:0007669"/>
    <property type="project" value="UniProtKB-SubCell"/>
</dbReference>
<keyword evidence="2 8" id="KW-0813">Transport</keyword>
<evidence type="ECO:0000256" key="4">
    <source>
        <dbReference type="ARBA" id="ARBA00022692"/>
    </source>
</evidence>
<evidence type="ECO:0000256" key="7">
    <source>
        <dbReference type="ARBA" id="ARBA00023237"/>
    </source>
</evidence>
<dbReference type="NCBIfam" id="TIGR04056">
    <property type="entry name" value="OMP_RagA_SusC"/>
    <property type="match status" value="1"/>
</dbReference>
<dbReference type="PANTHER" id="PTHR30069:SF29">
    <property type="entry name" value="HEMOGLOBIN AND HEMOGLOBIN-HAPTOGLOBIN-BINDING PROTEIN 1-RELATED"/>
    <property type="match status" value="1"/>
</dbReference>
<keyword evidence="3 8" id="KW-1134">Transmembrane beta strand</keyword>
<dbReference type="RefSeq" id="WP_158869301.1">
    <property type="nucleotide sequence ID" value="NZ_CP046401.1"/>
</dbReference>